<dbReference type="RefSeq" id="WP_150096582.1">
    <property type="nucleotide sequence ID" value="NZ_VWPL01000006.1"/>
</dbReference>
<dbReference type="AlphaFoldDB" id="A0A5M6I2U5"/>
<evidence type="ECO:0000259" key="1">
    <source>
        <dbReference type="Pfam" id="PF08241"/>
    </source>
</evidence>
<comment type="caution">
    <text evidence="2">The sequence shown here is derived from an EMBL/GenBank/DDBJ whole genome shotgun (WGS) entry which is preliminary data.</text>
</comment>
<dbReference type="InterPro" id="IPR013216">
    <property type="entry name" value="Methyltransf_11"/>
</dbReference>
<dbReference type="InterPro" id="IPR029063">
    <property type="entry name" value="SAM-dependent_MTases_sf"/>
</dbReference>
<reference evidence="2 3" key="1">
    <citation type="submission" date="2019-09" db="EMBL/GenBank/DDBJ databases">
        <title>Draft Whole-Genome sequence of Blastochloris sulfoviridis DSM 729.</title>
        <authorList>
            <person name="Meyer T.E."/>
            <person name="Kyndt J.A."/>
        </authorList>
    </citation>
    <scope>NUCLEOTIDE SEQUENCE [LARGE SCALE GENOMIC DNA]</scope>
    <source>
        <strain evidence="2 3">DSM 729</strain>
    </source>
</reference>
<protein>
    <submittedName>
        <fullName evidence="2">Class I SAM-dependent methyltransferase</fullName>
    </submittedName>
</protein>
<dbReference type="InterPro" id="IPR050508">
    <property type="entry name" value="Methyltransf_Superfamily"/>
</dbReference>
<gene>
    <name evidence="2" type="ORF">F1193_05030</name>
</gene>
<feature type="domain" description="Methyltransferase type 11" evidence="1">
    <location>
        <begin position="40"/>
        <end position="128"/>
    </location>
</feature>
<organism evidence="2 3">
    <name type="scientific">Blastochloris sulfoviridis</name>
    <dbReference type="NCBI Taxonomy" id="50712"/>
    <lineage>
        <taxon>Bacteria</taxon>
        <taxon>Pseudomonadati</taxon>
        <taxon>Pseudomonadota</taxon>
        <taxon>Alphaproteobacteria</taxon>
        <taxon>Hyphomicrobiales</taxon>
        <taxon>Blastochloridaceae</taxon>
        <taxon>Blastochloris</taxon>
    </lineage>
</organism>
<keyword evidence="2" id="KW-0489">Methyltransferase</keyword>
<dbReference type="GO" id="GO:0008757">
    <property type="term" value="F:S-adenosylmethionine-dependent methyltransferase activity"/>
    <property type="evidence" value="ECO:0007669"/>
    <property type="project" value="InterPro"/>
</dbReference>
<keyword evidence="2" id="KW-0808">Transferase</keyword>
<dbReference type="CDD" id="cd02440">
    <property type="entry name" value="AdoMet_MTases"/>
    <property type="match status" value="1"/>
</dbReference>
<sequence length="239" mass="26894">MGALTQWLDATLYPDISRNWDDELFRDRILEHLKPDDVVLDLGAGAGIVKQMNFKGVARRVCGVDIDPRVVDNPMLDEGRISDASAIPYEAETFDLVFADNVLEHLAEPMSVFQEVARVLKPGGMFLFKTPNKWHYVPTIARMTPHWFHAAVNGWRGREADDVFPTLYRANSRSDVESLAAATGFDVIAIDRIERRPEYLRFSVPTYLAGAAYERFVNMAPLFAPVRILLVGALKRSGN</sequence>
<dbReference type="PANTHER" id="PTHR42912">
    <property type="entry name" value="METHYLTRANSFERASE"/>
    <property type="match status" value="1"/>
</dbReference>
<dbReference type="EMBL" id="VWPL01000006">
    <property type="protein sequence ID" value="KAA5602531.1"/>
    <property type="molecule type" value="Genomic_DNA"/>
</dbReference>
<dbReference type="OrthoDB" id="9801609at2"/>
<accession>A0A5M6I2U5</accession>
<evidence type="ECO:0000313" key="3">
    <source>
        <dbReference type="Proteomes" id="UP000323886"/>
    </source>
</evidence>
<name>A0A5M6I2U5_9HYPH</name>
<dbReference type="Gene3D" id="3.40.50.150">
    <property type="entry name" value="Vaccinia Virus protein VP39"/>
    <property type="match status" value="1"/>
</dbReference>
<dbReference type="Proteomes" id="UP000323886">
    <property type="component" value="Unassembled WGS sequence"/>
</dbReference>
<evidence type="ECO:0000313" key="2">
    <source>
        <dbReference type="EMBL" id="KAA5602531.1"/>
    </source>
</evidence>
<dbReference type="Pfam" id="PF08241">
    <property type="entry name" value="Methyltransf_11"/>
    <property type="match status" value="1"/>
</dbReference>
<dbReference type="SUPFAM" id="SSF53335">
    <property type="entry name" value="S-adenosyl-L-methionine-dependent methyltransferases"/>
    <property type="match status" value="1"/>
</dbReference>
<keyword evidence="3" id="KW-1185">Reference proteome</keyword>
<proteinExistence type="predicted"/>
<dbReference type="GO" id="GO:0032259">
    <property type="term" value="P:methylation"/>
    <property type="evidence" value="ECO:0007669"/>
    <property type="project" value="UniProtKB-KW"/>
</dbReference>